<protein>
    <submittedName>
        <fullName evidence="1">Uncharacterized protein</fullName>
    </submittedName>
</protein>
<reference evidence="1" key="1">
    <citation type="submission" date="2014-09" db="EMBL/GenBank/DDBJ databases">
        <authorList>
            <person name="Magalhaes I.L.F."/>
            <person name="Oliveira U."/>
            <person name="Santos F.R."/>
            <person name="Vidigal T.H.D.A."/>
            <person name="Brescovit A.D."/>
            <person name="Santos A.J."/>
        </authorList>
    </citation>
    <scope>NUCLEOTIDE SEQUENCE</scope>
    <source>
        <tissue evidence="1">Shoot tissue taken approximately 20 cm above the soil surface</tissue>
    </source>
</reference>
<organism evidence="1">
    <name type="scientific">Arundo donax</name>
    <name type="common">Giant reed</name>
    <name type="synonym">Donax arundinaceus</name>
    <dbReference type="NCBI Taxonomy" id="35708"/>
    <lineage>
        <taxon>Eukaryota</taxon>
        <taxon>Viridiplantae</taxon>
        <taxon>Streptophyta</taxon>
        <taxon>Embryophyta</taxon>
        <taxon>Tracheophyta</taxon>
        <taxon>Spermatophyta</taxon>
        <taxon>Magnoliopsida</taxon>
        <taxon>Liliopsida</taxon>
        <taxon>Poales</taxon>
        <taxon>Poaceae</taxon>
        <taxon>PACMAD clade</taxon>
        <taxon>Arundinoideae</taxon>
        <taxon>Arundineae</taxon>
        <taxon>Arundo</taxon>
    </lineage>
</organism>
<name>A0A0A9AB12_ARUDO</name>
<accession>A0A0A9AB12</accession>
<dbReference type="AlphaFoldDB" id="A0A0A9AB12"/>
<sequence length="40" mass="4443">MLIHQVGIIGSRPNHHLDFVKILIAMLAVPESKISHKLDA</sequence>
<reference evidence="1" key="2">
    <citation type="journal article" date="2015" name="Data Brief">
        <title>Shoot transcriptome of the giant reed, Arundo donax.</title>
        <authorList>
            <person name="Barrero R.A."/>
            <person name="Guerrero F.D."/>
            <person name="Moolhuijzen P."/>
            <person name="Goolsby J.A."/>
            <person name="Tidwell J."/>
            <person name="Bellgard S.E."/>
            <person name="Bellgard M.I."/>
        </authorList>
    </citation>
    <scope>NUCLEOTIDE SEQUENCE</scope>
    <source>
        <tissue evidence="1">Shoot tissue taken approximately 20 cm above the soil surface</tissue>
    </source>
</reference>
<dbReference type="EMBL" id="GBRH01249614">
    <property type="protein sequence ID" value="JAD48281.1"/>
    <property type="molecule type" value="Transcribed_RNA"/>
</dbReference>
<proteinExistence type="predicted"/>
<evidence type="ECO:0000313" key="1">
    <source>
        <dbReference type="EMBL" id="JAD48281.1"/>
    </source>
</evidence>